<feature type="chain" id="PRO_5037414367" description="ABC transporter-associated repeat protein" evidence="3">
    <location>
        <begin position="29"/>
        <end position="278"/>
    </location>
</feature>
<reference evidence="4" key="1">
    <citation type="journal article" date="2014" name="Int. J. Syst. Evol. Microbiol.">
        <title>Complete genome sequence of Corynebacterium casei LMG S-19264T (=DSM 44701T), isolated from a smear-ripened cheese.</title>
        <authorList>
            <consortium name="US DOE Joint Genome Institute (JGI-PGF)"/>
            <person name="Walter F."/>
            <person name="Albersmeier A."/>
            <person name="Kalinowski J."/>
            <person name="Ruckert C."/>
        </authorList>
    </citation>
    <scope>NUCLEOTIDE SEQUENCE</scope>
    <source>
        <strain evidence="4">JCM 3313</strain>
    </source>
</reference>
<evidence type="ECO:0000256" key="3">
    <source>
        <dbReference type="SAM" id="SignalP"/>
    </source>
</evidence>
<dbReference type="NCBIfam" id="TIGR03769">
    <property type="entry name" value="P_ac_wall_RPT"/>
    <property type="match status" value="1"/>
</dbReference>
<dbReference type="InterPro" id="IPR022435">
    <property type="entry name" value="Surface-anchored_actinobac"/>
</dbReference>
<reference evidence="4" key="2">
    <citation type="submission" date="2020-09" db="EMBL/GenBank/DDBJ databases">
        <authorList>
            <person name="Sun Q."/>
            <person name="Ohkuma M."/>
        </authorList>
    </citation>
    <scope>NUCLEOTIDE SEQUENCE</scope>
    <source>
        <strain evidence="4">JCM 3313</strain>
    </source>
</reference>
<protein>
    <recommendedName>
        <fullName evidence="6">ABC transporter-associated repeat protein</fullName>
    </recommendedName>
</protein>
<keyword evidence="2" id="KW-1133">Transmembrane helix</keyword>
<sequence length="278" mass="28919">MPRLTRALAAPVVAVLAALMLGQHTAHAAPVVVADGHVDLGPRLVEGDWVVQIRDDTGGEPVWREPSDVVIQVADAAKNTVPDDPAYAFLGAAGSDIWVLPQVQAQGVVWPGWNTQDPSIRDLAGRGVDWRLHGVSGPGRFELFLNGSFGAPETVFSSRRPYPQQTGVEPGTHAHGNWVFTAPGAYSLDVEMATADGRSDRATLKVHVGPGDPAAAFAAVERSAGPSSTSAARQAGAADEGSSGTPWGWVALAAVLVAGLIATPLLAARSRRAARGDR</sequence>
<dbReference type="NCBIfam" id="TIGR03773">
    <property type="entry name" value="anch_rpt_wall"/>
    <property type="match status" value="1"/>
</dbReference>
<evidence type="ECO:0000256" key="1">
    <source>
        <dbReference type="SAM" id="MobiDB-lite"/>
    </source>
</evidence>
<dbReference type="NCBIfam" id="NF038134">
    <property type="entry name" value="choice_anch_M"/>
    <property type="match status" value="1"/>
</dbReference>
<dbReference type="Proteomes" id="UP000639606">
    <property type="component" value="Unassembled WGS sequence"/>
</dbReference>
<proteinExistence type="predicted"/>
<comment type="caution">
    <text evidence="4">The sequence shown here is derived from an EMBL/GenBank/DDBJ whole genome shotgun (WGS) entry which is preliminary data.</text>
</comment>
<keyword evidence="3" id="KW-0732">Signal</keyword>
<evidence type="ECO:0000256" key="2">
    <source>
        <dbReference type="SAM" id="Phobius"/>
    </source>
</evidence>
<keyword evidence="2" id="KW-0812">Transmembrane</keyword>
<evidence type="ECO:0000313" key="5">
    <source>
        <dbReference type="Proteomes" id="UP000639606"/>
    </source>
</evidence>
<gene>
    <name evidence="4" type="ORF">GCM10010185_43280</name>
</gene>
<name>A0A918EG43_9PSEU</name>
<keyword evidence="5" id="KW-1185">Reference proteome</keyword>
<feature type="transmembrane region" description="Helical" evidence="2">
    <location>
        <begin position="247"/>
        <end position="268"/>
    </location>
</feature>
<evidence type="ECO:0008006" key="6">
    <source>
        <dbReference type="Google" id="ProtNLM"/>
    </source>
</evidence>
<dbReference type="AlphaFoldDB" id="A0A918EG43"/>
<feature type="region of interest" description="Disordered" evidence="1">
    <location>
        <begin position="220"/>
        <end position="243"/>
    </location>
</feature>
<accession>A0A918EG43</accession>
<organism evidence="4 5">
    <name type="scientific">Saccharothrix coeruleofusca</name>
    <dbReference type="NCBI Taxonomy" id="33919"/>
    <lineage>
        <taxon>Bacteria</taxon>
        <taxon>Bacillati</taxon>
        <taxon>Actinomycetota</taxon>
        <taxon>Actinomycetes</taxon>
        <taxon>Pseudonocardiales</taxon>
        <taxon>Pseudonocardiaceae</taxon>
        <taxon>Saccharothrix</taxon>
    </lineage>
</organism>
<dbReference type="InterPro" id="IPR022395">
    <property type="entry name" value="CHP03773_ABC_transptr-like"/>
</dbReference>
<keyword evidence="2" id="KW-0472">Membrane</keyword>
<dbReference type="EMBL" id="BMRG01000009">
    <property type="protein sequence ID" value="GGP66036.1"/>
    <property type="molecule type" value="Genomic_DNA"/>
</dbReference>
<feature type="signal peptide" evidence="3">
    <location>
        <begin position="1"/>
        <end position="28"/>
    </location>
</feature>
<evidence type="ECO:0000313" key="4">
    <source>
        <dbReference type="EMBL" id="GGP66036.1"/>
    </source>
</evidence>
<dbReference type="RefSeq" id="WP_189225121.1">
    <property type="nucleotide sequence ID" value="NZ_BMRG01000009.1"/>
</dbReference>